<dbReference type="RefSeq" id="WP_311630232.1">
    <property type="nucleotide sequence ID" value="NZ_JAVREN010000010.1"/>
</dbReference>
<accession>A0ABU2L6U4</accession>
<dbReference type="EMBL" id="JAVREN010000010">
    <property type="protein sequence ID" value="MDT0307289.1"/>
    <property type="molecule type" value="Genomic_DNA"/>
</dbReference>
<keyword evidence="2" id="KW-1185">Reference proteome</keyword>
<dbReference type="Proteomes" id="UP001183388">
    <property type="component" value="Unassembled WGS sequence"/>
</dbReference>
<name>A0ABU2L6U4_9ACTN</name>
<protein>
    <recommendedName>
        <fullName evidence="3">NB-ARC domain-containing protein</fullName>
    </recommendedName>
</protein>
<dbReference type="Gene3D" id="1.25.40.10">
    <property type="entry name" value="Tetratricopeptide repeat domain"/>
    <property type="match status" value="1"/>
</dbReference>
<dbReference type="SUPFAM" id="SSF52540">
    <property type="entry name" value="P-loop containing nucleoside triphosphate hydrolases"/>
    <property type="match status" value="1"/>
</dbReference>
<sequence>MGALVAVCGPAGVGKTALVTEWLRGLAAEGELPGGVLFADLSRRSGVGDVLGRWLRELGGSVPDALSERMARWRAITAGRGLAVFIDAAQRGGEVRALLPGAGCLTVVTSRRVLPELAEDAEVYRLGWLTDRAVADWLRRALAPGSTAGLAALAVACRGLPLVAGLVAGVLEGRPQWSASDLAGELLPPCGTSDVGEERVAVPPRETMRLALDVAYRALAQQDAGAAACYRRLGDLPRGVLDAGLISAVTGADAELAGGYLDLLHDRGLVDAVGEDLFTVGESVHRHAGEVSRAVDGEGTRSGAVRRYLEGVGAGLERLGGDPAGEVEWLAPRWETLVGAVHAVHAGAAAGLDALVVRLAAGLWPGWRLFAPWAAMTSCQRMALDAARRLGDAAAELAAHQALAVGLHGLGGGDAALAALSATAGLAGRHGARAARAQALHDLGRIHGERGETGEAREVLNEALELRLGLGDERGAALTRIELALAVLGPGGEPAEEQAVQAGRWLQEAREVLLAHGDSFGAARALAVLGEATAHSAAPMAGLQLLRQAGEEFARLRCPDWQGRCLLRAAALAQHLGRAEEARRLFLRARQFTPGLPAGDTPACLARLGTPAS</sequence>
<evidence type="ECO:0000313" key="2">
    <source>
        <dbReference type="Proteomes" id="UP001183388"/>
    </source>
</evidence>
<organism evidence="1 2">
    <name type="scientific">Streptomyces boetiae</name>
    <dbReference type="NCBI Taxonomy" id="3075541"/>
    <lineage>
        <taxon>Bacteria</taxon>
        <taxon>Bacillati</taxon>
        <taxon>Actinomycetota</taxon>
        <taxon>Actinomycetes</taxon>
        <taxon>Kitasatosporales</taxon>
        <taxon>Streptomycetaceae</taxon>
        <taxon>Streptomyces</taxon>
    </lineage>
</organism>
<dbReference type="InterPro" id="IPR011990">
    <property type="entry name" value="TPR-like_helical_dom_sf"/>
</dbReference>
<comment type="caution">
    <text evidence="1">The sequence shown here is derived from an EMBL/GenBank/DDBJ whole genome shotgun (WGS) entry which is preliminary data.</text>
</comment>
<evidence type="ECO:0008006" key="3">
    <source>
        <dbReference type="Google" id="ProtNLM"/>
    </source>
</evidence>
<dbReference type="SUPFAM" id="SSF48452">
    <property type="entry name" value="TPR-like"/>
    <property type="match status" value="2"/>
</dbReference>
<dbReference type="InterPro" id="IPR027417">
    <property type="entry name" value="P-loop_NTPase"/>
</dbReference>
<evidence type="ECO:0000313" key="1">
    <source>
        <dbReference type="EMBL" id="MDT0307289.1"/>
    </source>
</evidence>
<reference evidence="2" key="1">
    <citation type="submission" date="2023-07" db="EMBL/GenBank/DDBJ databases">
        <title>30 novel species of actinomycetes from the DSMZ collection.</title>
        <authorList>
            <person name="Nouioui I."/>
        </authorList>
    </citation>
    <scope>NUCLEOTIDE SEQUENCE [LARGE SCALE GENOMIC DNA]</scope>
    <source>
        <strain evidence="2">DSM 44917</strain>
    </source>
</reference>
<gene>
    <name evidence="1" type="ORF">RM780_09970</name>
</gene>
<proteinExistence type="predicted"/>
<dbReference type="Gene3D" id="3.40.50.300">
    <property type="entry name" value="P-loop containing nucleotide triphosphate hydrolases"/>
    <property type="match status" value="1"/>
</dbReference>
<dbReference type="PRINTS" id="PR00364">
    <property type="entry name" value="DISEASERSIST"/>
</dbReference>